<evidence type="ECO:0000256" key="1">
    <source>
        <dbReference type="SAM" id="MobiDB-lite"/>
    </source>
</evidence>
<evidence type="ECO:0008006" key="5">
    <source>
        <dbReference type="Google" id="ProtNLM"/>
    </source>
</evidence>
<feature type="signal peptide" evidence="2">
    <location>
        <begin position="1"/>
        <end position="28"/>
    </location>
</feature>
<feature type="chain" id="PRO_5003684001" description="Secretin/TonB short N-terminal domain-containing protein" evidence="2">
    <location>
        <begin position="29"/>
        <end position="259"/>
    </location>
</feature>
<dbReference type="Proteomes" id="UP000006056">
    <property type="component" value="Chromosome"/>
</dbReference>
<feature type="region of interest" description="Disordered" evidence="1">
    <location>
        <begin position="148"/>
        <end position="259"/>
    </location>
</feature>
<keyword evidence="4" id="KW-1185">Reference proteome</keyword>
<feature type="region of interest" description="Disordered" evidence="1">
    <location>
        <begin position="37"/>
        <end position="65"/>
    </location>
</feature>
<feature type="compositionally biased region" description="Low complexity" evidence="1">
    <location>
        <begin position="217"/>
        <end position="232"/>
    </location>
</feature>
<protein>
    <recommendedName>
        <fullName evidence="5">Secretin/TonB short N-terminal domain-containing protein</fullName>
    </recommendedName>
</protein>
<keyword evidence="2" id="KW-0732">Signal</keyword>
<dbReference type="AlphaFoldDB" id="I3ZF42"/>
<evidence type="ECO:0000313" key="3">
    <source>
        <dbReference type="EMBL" id="AFL87860.1"/>
    </source>
</evidence>
<proteinExistence type="predicted"/>
<sequence>MTQRSTLIRRSLRLTAFAVSTVSAAAFAAQAKPSAAIPATAPTQSVSDLPSARPAVKESTPRGEAQVTWNGGKLTVNAGGSALPEILQQIARQTGMKITGGVPDERVFGTYGPGSVQAVMSQLFDGLAINMMLVNGNATTPKELVLTTRTGAASPPQVREVSNDEDFRRTPSPGIPIVQRPGRTFGSRELSDPNPNGPGGQPPMPDGTGGATPNSTPPDTTTDPAAGADQQQSPNGVRTPEQIFEELRRRQQQQQNEPQ</sequence>
<dbReference type="EMBL" id="CP003379">
    <property type="protein sequence ID" value="AFL87860.1"/>
    <property type="molecule type" value="Genomic_DNA"/>
</dbReference>
<dbReference type="OrthoDB" id="123205at2"/>
<gene>
    <name evidence="3" type="ordered locus">Terro_1553</name>
</gene>
<dbReference type="HOGENOM" id="CLU_1309592_0_0_0"/>
<name>I3ZF42_TERRK</name>
<accession>I3ZF42</accession>
<dbReference type="RefSeq" id="WP_014785429.1">
    <property type="nucleotide sequence ID" value="NC_018014.1"/>
</dbReference>
<organism evidence="3 4">
    <name type="scientific">Terriglobus roseus (strain DSM 18391 / NRRL B-41598 / KBS 63)</name>
    <dbReference type="NCBI Taxonomy" id="926566"/>
    <lineage>
        <taxon>Bacteria</taxon>
        <taxon>Pseudomonadati</taxon>
        <taxon>Acidobacteriota</taxon>
        <taxon>Terriglobia</taxon>
        <taxon>Terriglobales</taxon>
        <taxon>Acidobacteriaceae</taxon>
        <taxon>Terriglobus</taxon>
    </lineage>
</organism>
<reference evidence="3 4" key="1">
    <citation type="submission" date="2012-06" db="EMBL/GenBank/DDBJ databases">
        <title>Complete genome of Terriglobus roseus DSM 18391.</title>
        <authorList>
            <consortium name="US DOE Joint Genome Institute (JGI-PGF)"/>
            <person name="Lucas S."/>
            <person name="Copeland A."/>
            <person name="Lapidus A."/>
            <person name="Glavina del Rio T."/>
            <person name="Dalin E."/>
            <person name="Tice H."/>
            <person name="Bruce D."/>
            <person name="Goodwin L."/>
            <person name="Pitluck S."/>
            <person name="Peters L."/>
            <person name="Mikhailova N."/>
            <person name="Munk A.C.C."/>
            <person name="Kyrpides N."/>
            <person name="Mavromatis K."/>
            <person name="Ivanova N."/>
            <person name="Brettin T."/>
            <person name="Detter J.C."/>
            <person name="Han C."/>
            <person name="Larimer F."/>
            <person name="Land M."/>
            <person name="Hauser L."/>
            <person name="Markowitz V."/>
            <person name="Cheng J.-F."/>
            <person name="Hugenholtz P."/>
            <person name="Woyke T."/>
            <person name="Wu D."/>
            <person name="Brambilla E."/>
            <person name="Klenk H.-P."/>
            <person name="Eisen J.A."/>
        </authorList>
    </citation>
    <scope>NUCLEOTIDE SEQUENCE [LARGE SCALE GENOMIC DNA]</scope>
    <source>
        <strain evidence="4">DSM 18391 / NRRL B-41598 / KBS 63</strain>
    </source>
</reference>
<evidence type="ECO:0000256" key="2">
    <source>
        <dbReference type="SAM" id="SignalP"/>
    </source>
</evidence>
<dbReference type="eggNOG" id="ENOG5032SV3">
    <property type="taxonomic scope" value="Bacteria"/>
</dbReference>
<dbReference type="KEGG" id="trs:Terro_1553"/>
<dbReference type="PATRIC" id="fig|926566.3.peg.1538"/>
<evidence type="ECO:0000313" key="4">
    <source>
        <dbReference type="Proteomes" id="UP000006056"/>
    </source>
</evidence>
<dbReference type="STRING" id="926566.Terro_1553"/>